<organism evidence="9 10">
    <name type="scientific">Reinekea blandensis MED297</name>
    <dbReference type="NCBI Taxonomy" id="314283"/>
    <lineage>
        <taxon>Bacteria</taxon>
        <taxon>Pseudomonadati</taxon>
        <taxon>Pseudomonadota</taxon>
        <taxon>Gammaproteobacteria</taxon>
        <taxon>Oceanospirillales</taxon>
        <taxon>Saccharospirillaceae</taxon>
        <taxon>Reinekea</taxon>
    </lineage>
</organism>
<keyword evidence="6" id="KW-0570">Pentose shunt</keyword>
<dbReference type="InterPro" id="IPR004730">
    <property type="entry name" value="Transaldolase_1"/>
</dbReference>
<evidence type="ECO:0000256" key="8">
    <source>
        <dbReference type="ARBA" id="ARBA00048810"/>
    </source>
</evidence>
<dbReference type="InterPro" id="IPR013785">
    <property type="entry name" value="Aldolase_TIM"/>
</dbReference>
<dbReference type="PANTHER" id="PTHR10683:SF18">
    <property type="entry name" value="TRANSALDOLASE"/>
    <property type="match status" value="1"/>
</dbReference>
<keyword evidence="7" id="KW-0704">Schiff base</keyword>
<evidence type="ECO:0000256" key="5">
    <source>
        <dbReference type="ARBA" id="ARBA00022679"/>
    </source>
</evidence>
<gene>
    <name evidence="9" type="ORF">MED297_07013</name>
</gene>
<proteinExistence type="inferred from homology"/>
<dbReference type="Gene3D" id="3.20.20.70">
    <property type="entry name" value="Aldolase class I"/>
    <property type="match status" value="1"/>
</dbReference>
<dbReference type="GO" id="GO:0005975">
    <property type="term" value="P:carbohydrate metabolic process"/>
    <property type="evidence" value="ECO:0007669"/>
    <property type="project" value="InterPro"/>
</dbReference>
<dbReference type="STRING" id="314283.MED297_07013"/>
<comment type="pathway">
    <text evidence="2">Carbohydrate degradation; pentose phosphate pathway; D-glyceraldehyde 3-phosphate and beta-D-fructose 6-phosphate from D-ribose 5-phosphate and D-xylulose 5-phosphate (non-oxidative stage): step 2/3.</text>
</comment>
<keyword evidence="10" id="KW-1185">Reference proteome</keyword>
<evidence type="ECO:0000313" key="9">
    <source>
        <dbReference type="EMBL" id="EAR09212.1"/>
    </source>
</evidence>
<dbReference type="PROSITE" id="PS00958">
    <property type="entry name" value="TRANSALDOLASE_2"/>
    <property type="match status" value="1"/>
</dbReference>
<dbReference type="CDD" id="cd00957">
    <property type="entry name" value="Transaldolase_TalAB"/>
    <property type="match status" value="1"/>
</dbReference>
<sequence length="325" mass="35570">MHTTDKKSDVAQTQLAQLRAHSVVVADTGDVDQIRRYQPTDVTTNPSLILKAANGGNSEAILRECVAAAKAQSPNDWQDDAIERVSVAFGVQLSKLVPGYVSTEVNARFSFDTEATVAAGKRLIQYYRDAGVDPERILIKVAGTWEGIEAARRLEADGIRCNVTLIFHAVQAAAAAKAGAFLISPFVGRIQDWYKQNGQLPDDPALDPGVQSVRGIWQMYRALGYDTVVMAASFRSVDQVLRLAGCDRLTISPALLAELDQNSQALTHRIDDGMNEQAAPAELAVDEASFRWQLNEDPMATEKLSEGIRLFNRDHATLAELLTKY</sequence>
<evidence type="ECO:0000256" key="3">
    <source>
        <dbReference type="ARBA" id="ARBA00008012"/>
    </source>
</evidence>
<comment type="function">
    <text evidence="1">Transaldolase is important for the balance of metabolites in the pentose-phosphate pathway.</text>
</comment>
<protein>
    <recommendedName>
        <fullName evidence="4">transaldolase</fullName>
        <ecNumber evidence="4">2.2.1.2</ecNumber>
    </recommendedName>
</protein>
<dbReference type="Pfam" id="PF00923">
    <property type="entry name" value="TAL_FSA"/>
    <property type="match status" value="1"/>
</dbReference>
<dbReference type="SUPFAM" id="SSF51569">
    <property type="entry name" value="Aldolase"/>
    <property type="match status" value="1"/>
</dbReference>
<dbReference type="InterPro" id="IPR001585">
    <property type="entry name" value="TAL/FSA"/>
</dbReference>
<evidence type="ECO:0000256" key="6">
    <source>
        <dbReference type="ARBA" id="ARBA00023126"/>
    </source>
</evidence>
<comment type="similarity">
    <text evidence="3">Belongs to the transaldolase family. Type 1 subfamily.</text>
</comment>
<keyword evidence="5" id="KW-0808">Transferase</keyword>
<dbReference type="PROSITE" id="PS01054">
    <property type="entry name" value="TRANSALDOLASE_1"/>
    <property type="match status" value="1"/>
</dbReference>
<dbReference type="OrthoDB" id="9809101at2"/>
<evidence type="ECO:0000256" key="7">
    <source>
        <dbReference type="ARBA" id="ARBA00023270"/>
    </source>
</evidence>
<dbReference type="InterPro" id="IPR018225">
    <property type="entry name" value="Transaldolase_AS"/>
</dbReference>
<dbReference type="EMBL" id="AAOE01000012">
    <property type="protein sequence ID" value="EAR09212.1"/>
    <property type="molecule type" value="Genomic_DNA"/>
</dbReference>
<evidence type="ECO:0000256" key="1">
    <source>
        <dbReference type="ARBA" id="ARBA00003518"/>
    </source>
</evidence>
<evidence type="ECO:0000256" key="4">
    <source>
        <dbReference type="ARBA" id="ARBA00013151"/>
    </source>
</evidence>
<dbReference type="RefSeq" id="WP_008045304.1">
    <property type="nucleotide sequence ID" value="NZ_CH724152.1"/>
</dbReference>
<dbReference type="AlphaFoldDB" id="A4BF99"/>
<dbReference type="GO" id="GO:0005737">
    <property type="term" value="C:cytoplasm"/>
    <property type="evidence" value="ECO:0007669"/>
    <property type="project" value="InterPro"/>
</dbReference>
<dbReference type="UniPathway" id="UPA00115">
    <property type="reaction ID" value="UER00414"/>
</dbReference>
<dbReference type="Proteomes" id="UP000005953">
    <property type="component" value="Unassembled WGS sequence"/>
</dbReference>
<dbReference type="GO" id="GO:0004801">
    <property type="term" value="F:transaldolase activity"/>
    <property type="evidence" value="ECO:0007669"/>
    <property type="project" value="UniProtKB-EC"/>
</dbReference>
<dbReference type="PANTHER" id="PTHR10683">
    <property type="entry name" value="TRANSALDOLASE"/>
    <property type="match status" value="1"/>
</dbReference>
<dbReference type="GO" id="GO:0006098">
    <property type="term" value="P:pentose-phosphate shunt"/>
    <property type="evidence" value="ECO:0007669"/>
    <property type="project" value="UniProtKB-UniPathway"/>
</dbReference>
<evidence type="ECO:0000313" key="10">
    <source>
        <dbReference type="Proteomes" id="UP000005953"/>
    </source>
</evidence>
<dbReference type="HOGENOM" id="CLU_047470_0_1_6"/>
<dbReference type="EC" id="2.2.1.2" evidence="4"/>
<accession>A4BF99</accession>
<reference evidence="9 10" key="1">
    <citation type="submission" date="2006-02" db="EMBL/GenBank/DDBJ databases">
        <authorList>
            <person name="Pinhassi J."/>
            <person name="Pedros-Alio C."/>
            <person name="Ferriera S."/>
            <person name="Johnson J."/>
            <person name="Kravitz S."/>
            <person name="Halpern A."/>
            <person name="Remington K."/>
            <person name="Beeson K."/>
            <person name="Tran B."/>
            <person name="Rogers Y.-H."/>
            <person name="Friedman R."/>
            <person name="Venter J.C."/>
        </authorList>
    </citation>
    <scope>NUCLEOTIDE SEQUENCE [LARGE SCALE GENOMIC DNA]</scope>
    <source>
        <strain evidence="9 10">MED297</strain>
    </source>
</reference>
<name>A4BF99_9GAMM</name>
<comment type="catalytic activity">
    <reaction evidence="8">
        <text>D-sedoheptulose 7-phosphate + D-glyceraldehyde 3-phosphate = D-erythrose 4-phosphate + beta-D-fructose 6-phosphate</text>
        <dbReference type="Rhea" id="RHEA:17053"/>
        <dbReference type="ChEBI" id="CHEBI:16897"/>
        <dbReference type="ChEBI" id="CHEBI:57483"/>
        <dbReference type="ChEBI" id="CHEBI:57634"/>
        <dbReference type="ChEBI" id="CHEBI:59776"/>
        <dbReference type="EC" id="2.2.1.2"/>
    </reaction>
</comment>
<comment type="caution">
    <text evidence="9">The sequence shown here is derived from an EMBL/GenBank/DDBJ whole genome shotgun (WGS) entry which is preliminary data.</text>
</comment>
<evidence type="ECO:0000256" key="2">
    <source>
        <dbReference type="ARBA" id="ARBA00004857"/>
    </source>
</evidence>